<dbReference type="EMBL" id="HBEN01013468">
    <property type="protein sequence ID" value="CAD8449595.1"/>
    <property type="molecule type" value="Transcribed_RNA"/>
</dbReference>
<dbReference type="InterPro" id="IPR045096">
    <property type="entry name" value="EDR2-like"/>
</dbReference>
<protein>
    <recommendedName>
        <fullName evidence="2">START domain-containing protein</fullName>
    </recommendedName>
</protein>
<dbReference type="InterPro" id="IPR009769">
    <property type="entry name" value="EDR2_C"/>
</dbReference>
<feature type="domain" description="START" evidence="2">
    <location>
        <begin position="22"/>
        <end position="237"/>
    </location>
</feature>
<dbReference type="PANTHER" id="PTHR12136:SF41">
    <property type="entry name" value="PLECKSTRIN HOMOLOGY (PH) AND LIPID-BINDING START DOMAINS-CONTAINING PROTEIN"/>
    <property type="match status" value="1"/>
</dbReference>
<dbReference type="Gene3D" id="3.30.530.20">
    <property type="match status" value="1"/>
</dbReference>
<dbReference type="PROSITE" id="PS50848">
    <property type="entry name" value="START"/>
    <property type="match status" value="1"/>
</dbReference>
<dbReference type="SUPFAM" id="SSF55961">
    <property type="entry name" value="Bet v1-like"/>
    <property type="match status" value="1"/>
</dbReference>
<accession>A0A7S0GW50</accession>
<dbReference type="InterPro" id="IPR002913">
    <property type="entry name" value="START_lipid-bd_dom"/>
</dbReference>
<dbReference type="PANTHER" id="PTHR12136">
    <property type="entry name" value="ENHANCED DISEASE RESISTANCE-RELATED"/>
    <property type="match status" value="1"/>
</dbReference>
<evidence type="ECO:0000313" key="3">
    <source>
        <dbReference type="EMBL" id="CAD8449595.1"/>
    </source>
</evidence>
<sequence length="562" mass="61143">MSGGADASVPSTRAFKAFATYGWRLSRLENGLRIFEQDVDEERENVPERNDDGTSADGPEGDGVGTPTATSASDISTPGCKGVGLIFAQPSVIFNLLMDLGASRAQWDLTFERGEIVRRVSKYSDIVRITLRDAFADRGKNQIILRRTWSFERDGSFAVALASVADPAAGATTQPQKVFGGWLVTPFSSSSADAPGADTGEWTSACLVTNATKMQRGGWLEWLRGSSGGASLPVRTVCAQVAGLRELCEHTSDAELNGHGFGGGLSLARHDSGATTAGLDDDECFFEASSQASEDDCAFYEGGASMSAVNRRASLEYGENLGSLREGCWPAEPGRESRNAWCSPDGNNFRVRDVNYLRDRKKRLAGKPFADLVAVDWFVDYRRVDNVCSRPTGTCQKKILSGPQADGRFVFCINIQVPGARHHSIVYYFVLNEPLDRESVFGRFVGGDQEYRDARLKLIPHVALGPWVVQRAVGTKPLIVGKALKVRYHSRPNFLEVDIDIGSSAVANNVVRFVLGYVRTLVVDMCFLVEGKTDKELPERLIGTSRVAHLEPDTAVAPPPEE</sequence>
<proteinExistence type="predicted"/>
<feature type="region of interest" description="Disordered" evidence="1">
    <location>
        <begin position="36"/>
        <end position="75"/>
    </location>
</feature>
<reference evidence="3" key="1">
    <citation type="submission" date="2021-01" db="EMBL/GenBank/DDBJ databases">
        <authorList>
            <person name="Corre E."/>
            <person name="Pelletier E."/>
            <person name="Niang G."/>
            <person name="Scheremetjew M."/>
            <person name="Finn R."/>
            <person name="Kale V."/>
            <person name="Holt S."/>
            <person name="Cochrane G."/>
            <person name="Meng A."/>
            <person name="Brown T."/>
            <person name="Cohen L."/>
        </authorList>
    </citation>
    <scope>NUCLEOTIDE SEQUENCE</scope>
    <source>
        <strain evidence="3">CCAC1681</strain>
    </source>
</reference>
<dbReference type="InterPro" id="IPR023393">
    <property type="entry name" value="START-like_dom_sf"/>
</dbReference>
<name>A0A7S0GW50_MICPS</name>
<gene>
    <name evidence="3" type="ORF">MSP1401_LOCUS11214</name>
</gene>
<evidence type="ECO:0000259" key="2">
    <source>
        <dbReference type="PROSITE" id="PS50848"/>
    </source>
</evidence>
<dbReference type="AlphaFoldDB" id="A0A7S0GW50"/>
<organism evidence="3">
    <name type="scientific">Micromonas pusilla</name>
    <name type="common">Picoplanktonic green alga</name>
    <name type="synonym">Chromulina pusilla</name>
    <dbReference type="NCBI Taxonomy" id="38833"/>
    <lineage>
        <taxon>Eukaryota</taxon>
        <taxon>Viridiplantae</taxon>
        <taxon>Chlorophyta</taxon>
        <taxon>Mamiellophyceae</taxon>
        <taxon>Mamiellales</taxon>
        <taxon>Mamiellaceae</taxon>
        <taxon>Micromonas</taxon>
    </lineage>
</organism>
<evidence type="ECO:0000256" key="1">
    <source>
        <dbReference type="SAM" id="MobiDB-lite"/>
    </source>
</evidence>
<dbReference type="Pfam" id="PF07059">
    <property type="entry name" value="EDR2_C"/>
    <property type="match status" value="1"/>
</dbReference>
<dbReference type="GO" id="GO:0008289">
    <property type="term" value="F:lipid binding"/>
    <property type="evidence" value="ECO:0007669"/>
    <property type="project" value="InterPro"/>
</dbReference>